<dbReference type="EMBL" id="CP141615">
    <property type="protein sequence ID" value="WRP18412.1"/>
    <property type="molecule type" value="Genomic_DNA"/>
</dbReference>
<name>A0ABZ1C2C1_9FIRM</name>
<sequence>MADQTRVVTVQLLLERLEHLVASAPTLPLGGRTVLRGDEALQLIDRIRRALPQELEQAEELLARRDQVLQEAQAEAERIVLKAEEYATRLVRESEVLRQAREEADRLMEEQRRRAAELEAGANSYADAVLTMVEQALEKTLSEIQRHLLQVQRGREELQRRLQEAAGASDPRPEQEAGQGVEQASTPAQ</sequence>
<evidence type="ECO:0000256" key="1">
    <source>
        <dbReference type="SAM" id="MobiDB-lite"/>
    </source>
</evidence>
<protein>
    <recommendedName>
        <fullName evidence="4">ATPase</fullName>
    </recommendedName>
</protein>
<gene>
    <name evidence="2" type="ORF">U7230_05235</name>
</gene>
<organism evidence="2 3">
    <name type="scientific">Carboxydichorda subterranea</name>
    <dbReference type="NCBI Taxonomy" id="3109565"/>
    <lineage>
        <taxon>Bacteria</taxon>
        <taxon>Bacillati</taxon>
        <taxon>Bacillota</taxon>
        <taxon>Limnochordia</taxon>
        <taxon>Limnochordales</taxon>
        <taxon>Geochordaceae</taxon>
        <taxon>Carboxydichorda</taxon>
    </lineage>
</organism>
<dbReference type="RefSeq" id="WP_324717685.1">
    <property type="nucleotide sequence ID" value="NZ_CP141615.1"/>
</dbReference>
<feature type="region of interest" description="Disordered" evidence="1">
    <location>
        <begin position="159"/>
        <end position="189"/>
    </location>
</feature>
<evidence type="ECO:0000313" key="3">
    <source>
        <dbReference type="Proteomes" id="UP001332192"/>
    </source>
</evidence>
<reference evidence="2 3" key="1">
    <citation type="journal article" date="2024" name="Front. Microbiol.">
        <title>Novel thermophilic genera Geochorda gen. nov. and Carboxydochorda gen. nov. from the deep terrestrial subsurface reveal the ecophysiological diversity in the class Limnochordia.</title>
        <authorList>
            <person name="Karnachuk O.V."/>
            <person name="Lukina A.P."/>
            <person name="Avakyan M.R."/>
            <person name="Kadnikov V.V."/>
            <person name="Begmatov S."/>
            <person name="Beletsky A.V."/>
            <person name="Vlasova K.G."/>
            <person name="Novikov A.A."/>
            <person name="Shcherbakova V.A."/>
            <person name="Mardanov A.V."/>
            <person name="Ravin N.V."/>
        </authorList>
    </citation>
    <scope>NUCLEOTIDE SEQUENCE [LARGE SCALE GENOMIC DNA]</scope>
    <source>
        <strain evidence="2 3">L945</strain>
    </source>
</reference>
<evidence type="ECO:0008006" key="4">
    <source>
        <dbReference type="Google" id="ProtNLM"/>
    </source>
</evidence>
<accession>A0ABZ1C2C1</accession>
<proteinExistence type="predicted"/>
<evidence type="ECO:0000313" key="2">
    <source>
        <dbReference type="EMBL" id="WRP18412.1"/>
    </source>
</evidence>
<dbReference type="Proteomes" id="UP001332192">
    <property type="component" value="Chromosome"/>
</dbReference>
<keyword evidence="3" id="KW-1185">Reference proteome</keyword>